<keyword evidence="2" id="KW-0560">Oxidoreductase</keyword>
<dbReference type="GO" id="GO:0005829">
    <property type="term" value="C:cytosol"/>
    <property type="evidence" value="ECO:0007669"/>
    <property type="project" value="TreeGrafter"/>
</dbReference>
<evidence type="ECO:0000256" key="1">
    <source>
        <dbReference type="ARBA" id="ARBA00006252"/>
    </source>
</evidence>
<dbReference type="InterPro" id="IPR029039">
    <property type="entry name" value="Flavoprotein-like_sf"/>
</dbReference>
<keyword evidence="5" id="KW-1185">Reference proteome</keyword>
<dbReference type="SUPFAM" id="SSF52218">
    <property type="entry name" value="Flavoproteins"/>
    <property type="match status" value="1"/>
</dbReference>
<organism evidence="4 5">
    <name type="scientific">Paralcaligenes ureilyticus</name>
    <dbReference type="NCBI Taxonomy" id="627131"/>
    <lineage>
        <taxon>Bacteria</taxon>
        <taxon>Pseudomonadati</taxon>
        <taxon>Pseudomonadota</taxon>
        <taxon>Betaproteobacteria</taxon>
        <taxon>Burkholderiales</taxon>
        <taxon>Alcaligenaceae</taxon>
        <taxon>Paralcaligenes</taxon>
    </lineage>
</organism>
<gene>
    <name evidence="4" type="ORF">EDC26_102176</name>
</gene>
<evidence type="ECO:0000313" key="4">
    <source>
        <dbReference type="EMBL" id="TCT10220.1"/>
    </source>
</evidence>
<dbReference type="PANTHER" id="PTHR10204">
    <property type="entry name" value="NAD P H OXIDOREDUCTASE-RELATED"/>
    <property type="match status" value="1"/>
</dbReference>
<dbReference type="Proteomes" id="UP000295525">
    <property type="component" value="Unassembled WGS sequence"/>
</dbReference>
<name>A0A4R3M9U9_9BURK</name>
<comment type="similarity">
    <text evidence="1">Belongs to the NAD(P)H dehydrogenase (quinone) family.</text>
</comment>
<sequence length="245" mass="27296">MASRLSIAREQTYAMENGTIAEDIKIEQAKLARTDLLILQFLIWWFSPPAILKGWFGRGFAYHTGRKYDTGMFKGKFAMVAATTGTSEDTYAPDEIDGSILAVLWPAHNGLFRYSGFDVLSPFVAYMPGRQDETGRALQLNSYRQRLETLESTPKLFFHPAEDYCPNERLKPYVIARRPRMSDHEGRKMGNGYFRTDSGSSASSTFMPVCICSVSTRASILVPSSSLISASITGTSSVKDGWLGR</sequence>
<dbReference type="GO" id="GO:0003955">
    <property type="term" value="F:NAD(P)H dehydrogenase (quinone) activity"/>
    <property type="evidence" value="ECO:0007669"/>
    <property type="project" value="TreeGrafter"/>
</dbReference>
<dbReference type="PANTHER" id="PTHR10204:SF34">
    <property type="entry name" value="NAD(P)H DEHYDROGENASE [QUINONE] 1 ISOFORM 1"/>
    <property type="match status" value="1"/>
</dbReference>
<evidence type="ECO:0000313" key="5">
    <source>
        <dbReference type="Proteomes" id="UP000295525"/>
    </source>
</evidence>
<evidence type="ECO:0000256" key="2">
    <source>
        <dbReference type="ARBA" id="ARBA00023002"/>
    </source>
</evidence>
<comment type="caution">
    <text evidence="4">The sequence shown here is derived from an EMBL/GenBank/DDBJ whole genome shotgun (WGS) entry which is preliminary data.</text>
</comment>
<dbReference type="Gene3D" id="3.40.50.360">
    <property type="match status" value="1"/>
</dbReference>
<protein>
    <submittedName>
        <fullName evidence="4">NAD(P)H dehydrogenase (Quinone)</fullName>
    </submittedName>
</protein>
<evidence type="ECO:0000259" key="3">
    <source>
        <dbReference type="Pfam" id="PF02525"/>
    </source>
</evidence>
<dbReference type="AlphaFoldDB" id="A0A4R3M9U9"/>
<accession>A0A4R3M9U9</accession>
<dbReference type="Pfam" id="PF02525">
    <property type="entry name" value="Flavodoxin_2"/>
    <property type="match status" value="1"/>
</dbReference>
<dbReference type="InterPro" id="IPR003680">
    <property type="entry name" value="Flavodoxin_fold"/>
</dbReference>
<dbReference type="EMBL" id="SMAJ01000002">
    <property type="protein sequence ID" value="TCT10220.1"/>
    <property type="molecule type" value="Genomic_DNA"/>
</dbReference>
<feature type="domain" description="Flavodoxin-like fold" evidence="3">
    <location>
        <begin position="15"/>
        <end position="147"/>
    </location>
</feature>
<proteinExistence type="inferred from homology"/>
<dbReference type="InterPro" id="IPR051545">
    <property type="entry name" value="NAD(P)H_dehydrogenase_qn"/>
</dbReference>
<reference evidence="4 5" key="1">
    <citation type="submission" date="2019-03" db="EMBL/GenBank/DDBJ databases">
        <title>Genomic Encyclopedia of Type Strains, Phase IV (KMG-IV): sequencing the most valuable type-strain genomes for metagenomic binning, comparative biology and taxonomic classification.</title>
        <authorList>
            <person name="Goeker M."/>
        </authorList>
    </citation>
    <scope>NUCLEOTIDE SEQUENCE [LARGE SCALE GENOMIC DNA]</scope>
    <source>
        <strain evidence="4 5">DSM 24591</strain>
    </source>
</reference>